<name>A0ABU3GHU2_9MICO</name>
<evidence type="ECO:0000313" key="2">
    <source>
        <dbReference type="Proteomes" id="UP001262835"/>
    </source>
</evidence>
<organism evidence="1 2">
    <name type="scientific">Microbacterium aquilitoris</name>
    <dbReference type="NCBI Taxonomy" id="3067307"/>
    <lineage>
        <taxon>Bacteria</taxon>
        <taxon>Bacillati</taxon>
        <taxon>Actinomycetota</taxon>
        <taxon>Actinomycetes</taxon>
        <taxon>Micrococcales</taxon>
        <taxon>Microbacteriaceae</taxon>
        <taxon>Microbacterium</taxon>
    </lineage>
</organism>
<evidence type="ECO:0000313" key="1">
    <source>
        <dbReference type="EMBL" id="MDT3330004.1"/>
    </source>
</evidence>
<reference evidence="1 2" key="1">
    <citation type="submission" date="2023-08" db="EMBL/GenBank/DDBJ databases">
        <title>Microbacterium aquilitoris sp. nov. and Microbacterium gwkjibeachense sp. nov., isolated from beach.</title>
        <authorList>
            <person name="Lee S.D."/>
            <person name="Yang H."/>
            <person name="Kim I."/>
        </authorList>
    </citation>
    <scope>NUCLEOTIDE SEQUENCE [LARGE SCALE GENOMIC DNA]</scope>
    <source>
        <strain evidence="1 2">KSW-18</strain>
    </source>
</reference>
<keyword evidence="2" id="KW-1185">Reference proteome</keyword>
<comment type="caution">
    <text evidence="1">The sequence shown here is derived from an EMBL/GenBank/DDBJ whole genome shotgun (WGS) entry which is preliminary data.</text>
</comment>
<evidence type="ECO:0008006" key="3">
    <source>
        <dbReference type="Google" id="ProtNLM"/>
    </source>
</evidence>
<protein>
    <recommendedName>
        <fullName evidence="3">RES domain-containing protein</fullName>
    </recommendedName>
</protein>
<dbReference type="Proteomes" id="UP001262835">
    <property type="component" value="Unassembled WGS sequence"/>
</dbReference>
<accession>A0ABU3GHU2</accession>
<gene>
    <name evidence="1" type="ORF">Q9S78_04905</name>
</gene>
<dbReference type="EMBL" id="JAUZVT010000001">
    <property type="protein sequence ID" value="MDT3330004.1"/>
    <property type="molecule type" value="Genomic_DNA"/>
</dbReference>
<sequence length="189" mass="21056">MRFVFQQCVDLVGEVLVPASDLADIDPAAYGRAMSKYDDTPERRRLRDTVIPGLGRGWTEVVFLSPVHPHAIWRAWREIRGRELPRAEFWAIPADDLPHGTVVLDRTVSAVGDPIEPAEVAPFDPASFTSAMEVPAANRAWLEEMVRRGVSGAWFHGIPHVLAPGAVPLHRAHVISWEQDIDSKVWLDG</sequence>
<proteinExistence type="predicted"/>
<dbReference type="RefSeq" id="WP_311869192.1">
    <property type="nucleotide sequence ID" value="NZ_JAUZVT010000001.1"/>
</dbReference>